<dbReference type="AlphaFoldDB" id="A0A5E4QQ19"/>
<gene>
    <name evidence="1" type="ORF">LSINAPIS_LOCUS10537</name>
</gene>
<name>A0A5E4QQ19_9NEOP</name>
<evidence type="ECO:0000313" key="1">
    <source>
        <dbReference type="EMBL" id="VVC99723.1"/>
    </source>
</evidence>
<reference evidence="1 2" key="1">
    <citation type="submission" date="2017-07" db="EMBL/GenBank/DDBJ databases">
        <authorList>
            <person name="Talla V."/>
            <person name="Backstrom N."/>
        </authorList>
    </citation>
    <scope>NUCLEOTIDE SEQUENCE [LARGE SCALE GENOMIC DNA]</scope>
</reference>
<feature type="non-terminal residue" evidence="1">
    <location>
        <position position="484"/>
    </location>
</feature>
<accession>A0A5E4QQ19</accession>
<organism evidence="1 2">
    <name type="scientific">Leptidea sinapis</name>
    <dbReference type="NCBI Taxonomy" id="189913"/>
    <lineage>
        <taxon>Eukaryota</taxon>
        <taxon>Metazoa</taxon>
        <taxon>Ecdysozoa</taxon>
        <taxon>Arthropoda</taxon>
        <taxon>Hexapoda</taxon>
        <taxon>Insecta</taxon>
        <taxon>Pterygota</taxon>
        <taxon>Neoptera</taxon>
        <taxon>Endopterygota</taxon>
        <taxon>Lepidoptera</taxon>
        <taxon>Glossata</taxon>
        <taxon>Ditrysia</taxon>
        <taxon>Papilionoidea</taxon>
        <taxon>Pieridae</taxon>
        <taxon>Dismorphiinae</taxon>
        <taxon>Leptidea</taxon>
    </lineage>
</organism>
<protein>
    <submittedName>
        <fullName evidence="1">Uncharacterized protein</fullName>
    </submittedName>
</protein>
<proteinExistence type="predicted"/>
<sequence length="484" mass="56555">MMQKKEKMYTLQKQELHKKLNNYRKICQRLKKRVESPNSRALRLINDKSKINDVKKKVLFGEAMKKTLETNYQALKSKKEKNIFSDHILQQKSILKEHKVLSETKHFTIRERNEETKKNYYQKLKQDIVTFFDRDDISRMTAGKKECISQDKTKKQRRYLLDSMKNLHKLFEAENTKVSYSYFCKQRPFWVLIPDVSDRETCLCKTHANIELLLVVLHSRKIIKEKNSAEVINRLCCSNTSSLLSRCGTCKDKKLEYLLDIDEAITYSKWEHKKETYVTKGVEKTKRVIAKVKVTAPPKEAVAIFESLIPEFLKHEGTRRWQYTALKDLKSNLKKCEAIVNIDFSENYGYKYHSEVQSFHFGGSRKELTLHTAVIYLTNEDDQITAKSLCTVSENMRHDAAAIWAHIVPLLEYIQTTNKNVNQLHFLSDSPSSQYRNKTMFYIISKLYWNFPYLKLVTWNFSEAGHGKGAADGVGGTVKRIADA</sequence>
<dbReference type="PANTHER" id="PTHR46601">
    <property type="entry name" value="ULP_PROTEASE DOMAIN-CONTAINING PROTEIN"/>
    <property type="match status" value="1"/>
</dbReference>
<dbReference type="PANTHER" id="PTHR46601:SF1">
    <property type="entry name" value="ADF-H DOMAIN-CONTAINING PROTEIN"/>
    <property type="match status" value="1"/>
</dbReference>
<dbReference type="EMBL" id="FZQP02004293">
    <property type="protein sequence ID" value="VVC99723.1"/>
    <property type="molecule type" value="Genomic_DNA"/>
</dbReference>
<dbReference type="Proteomes" id="UP000324832">
    <property type="component" value="Unassembled WGS sequence"/>
</dbReference>
<keyword evidence="2" id="KW-1185">Reference proteome</keyword>
<evidence type="ECO:0000313" key="2">
    <source>
        <dbReference type="Proteomes" id="UP000324832"/>
    </source>
</evidence>